<comment type="caution">
    <text evidence="3">The sequence shown here is derived from an EMBL/GenBank/DDBJ whole genome shotgun (WGS) entry which is preliminary data.</text>
</comment>
<dbReference type="Proteomes" id="UP001597295">
    <property type="component" value="Unassembled WGS sequence"/>
</dbReference>
<evidence type="ECO:0000256" key="1">
    <source>
        <dbReference type="SAM" id="Coils"/>
    </source>
</evidence>
<dbReference type="EMBL" id="JBHUIP010000014">
    <property type="protein sequence ID" value="MFD2265041.1"/>
    <property type="molecule type" value="Genomic_DNA"/>
</dbReference>
<keyword evidence="1" id="KW-0175">Coiled coil</keyword>
<gene>
    <name evidence="3" type="ORF">ACFSM5_19205</name>
</gene>
<feature type="coiled-coil region" evidence="1">
    <location>
        <begin position="210"/>
        <end position="237"/>
    </location>
</feature>
<keyword evidence="4" id="KW-1185">Reference proteome</keyword>
<accession>A0ABW5E044</accession>
<dbReference type="RefSeq" id="WP_379878208.1">
    <property type="nucleotide sequence ID" value="NZ_JBHUIP010000014.1"/>
</dbReference>
<organism evidence="3 4">
    <name type="scientific">Lacibacterium aquatile</name>
    <dbReference type="NCBI Taxonomy" id="1168082"/>
    <lineage>
        <taxon>Bacteria</taxon>
        <taxon>Pseudomonadati</taxon>
        <taxon>Pseudomonadota</taxon>
        <taxon>Alphaproteobacteria</taxon>
        <taxon>Rhodospirillales</taxon>
        <taxon>Rhodospirillaceae</taxon>
    </lineage>
</organism>
<proteinExistence type="predicted"/>
<sequence>MGLKLFRSKTTALVVVAAMGLAACQTTDQSSRPLTPAEQQLRAEADTFNETVAGGVVTGVVVGALLGALVGAASGGKNRGQAIATGAAVGAAAGGVLGGVDGYMTAKAQENANNKVRMLNSMTEDAKKDTDRLRRMVASSNTILADSKDRLEDIKADVAAKRLTVAQANAERSRIEANQALMQKTLETGVEKRNSYKEAAQRMKAQGGNTAEMDAQIAAMEKQVQELEANVSSLNSALEVTRVG</sequence>
<evidence type="ECO:0000313" key="3">
    <source>
        <dbReference type="EMBL" id="MFD2265041.1"/>
    </source>
</evidence>
<evidence type="ECO:0008006" key="5">
    <source>
        <dbReference type="Google" id="ProtNLM"/>
    </source>
</evidence>
<evidence type="ECO:0000256" key="2">
    <source>
        <dbReference type="SAM" id="SignalP"/>
    </source>
</evidence>
<reference evidence="4" key="1">
    <citation type="journal article" date="2019" name="Int. J. Syst. Evol. Microbiol.">
        <title>The Global Catalogue of Microorganisms (GCM) 10K type strain sequencing project: providing services to taxonomists for standard genome sequencing and annotation.</title>
        <authorList>
            <consortium name="The Broad Institute Genomics Platform"/>
            <consortium name="The Broad Institute Genome Sequencing Center for Infectious Disease"/>
            <person name="Wu L."/>
            <person name="Ma J."/>
        </authorList>
    </citation>
    <scope>NUCLEOTIDE SEQUENCE [LARGE SCALE GENOMIC DNA]</scope>
    <source>
        <strain evidence="4">CGMCC 1.19062</strain>
    </source>
</reference>
<feature type="chain" id="PRO_5046754965" description="Glycine zipper domain-containing protein" evidence="2">
    <location>
        <begin position="23"/>
        <end position="244"/>
    </location>
</feature>
<dbReference type="PROSITE" id="PS51257">
    <property type="entry name" value="PROKAR_LIPOPROTEIN"/>
    <property type="match status" value="1"/>
</dbReference>
<protein>
    <recommendedName>
        <fullName evidence="5">Glycine zipper domain-containing protein</fullName>
    </recommendedName>
</protein>
<name>A0ABW5E044_9PROT</name>
<evidence type="ECO:0000313" key="4">
    <source>
        <dbReference type="Proteomes" id="UP001597295"/>
    </source>
</evidence>
<keyword evidence="2" id="KW-0732">Signal</keyword>
<feature type="signal peptide" evidence="2">
    <location>
        <begin position="1"/>
        <end position="22"/>
    </location>
</feature>